<gene>
    <name evidence="2" type="ordered locus">Ping_3557</name>
</gene>
<dbReference type="PIRSF" id="PIRSF028696">
    <property type="entry name" value="UCP028696"/>
    <property type="match status" value="1"/>
</dbReference>
<feature type="signal peptide" evidence="1">
    <location>
        <begin position="1"/>
        <end position="19"/>
    </location>
</feature>
<organism evidence="2 3">
    <name type="scientific">Psychromonas ingrahamii (strain DSM 17664 / CCUG 51855 / 37)</name>
    <dbReference type="NCBI Taxonomy" id="357804"/>
    <lineage>
        <taxon>Bacteria</taxon>
        <taxon>Pseudomonadati</taxon>
        <taxon>Pseudomonadota</taxon>
        <taxon>Gammaproteobacteria</taxon>
        <taxon>Alteromonadales</taxon>
        <taxon>Psychromonadaceae</taxon>
        <taxon>Psychromonas</taxon>
    </lineage>
</organism>
<reference evidence="2 3" key="1">
    <citation type="submission" date="2007-01" db="EMBL/GenBank/DDBJ databases">
        <title>Complete sequence of Psychromonas ingrahamii 37.</title>
        <authorList>
            <consortium name="US DOE Joint Genome Institute"/>
            <person name="Copeland A."/>
            <person name="Lucas S."/>
            <person name="Lapidus A."/>
            <person name="Barry K."/>
            <person name="Detter J.C."/>
            <person name="Glavina del Rio T."/>
            <person name="Hammon N."/>
            <person name="Israni S."/>
            <person name="Dalin E."/>
            <person name="Tice H."/>
            <person name="Pitluck S."/>
            <person name="Thompson L.S."/>
            <person name="Brettin T."/>
            <person name="Bruce D."/>
            <person name="Han C."/>
            <person name="Tapia R."/>
            <person name="Schmutz J."/>
            <person name="Larimer F."/>
            <person name="Land M."/>
            <person name="Hauser L."/>
            <person name="Kyrpides N."/>
            <person name="Ivanova N."/>
            <person name="Staley J."/>
            <person name="Richardson P."/>
        </authorList>
    </citation>
    <scope>NUCLEOTIDE SEQUENCE [LARGE SCALE GENOMIC DNA]</scope>
    <source>
        <strain evidence="2 3">37</strain>
    </source>
</reference>
<dbReference type="AlphaFoldDB" id="A1T0H5"/>
<dbReference type="Pfam" id="PF11059">
    <property type="entry name" value="DUF2860"/>
    <property type="match status" value="1"/>
</dbReference>
<evidence type="ECO:0008006" key="4">
    <source>
        <dbReference type="Google" id="ProtNLM"/>
    </source>
</evidence>
<dbReference type="eggNOG" id="ENOG50306J6">
    <property type="taxonomic scope" value="Bacteria"/>
</dbReference>
<feature type="chain" id="PRO_5002638083" description="DUF2860 domain-containing protein" evidence="1">
    <location>
        <begin position="20"/>
        <end position="340"/>
    </location>
</feature>
<accession>A1T0H5</accession>
<proteinExistence type="predicted"/>
<dbReference type="RefSeq" id="WP_011771788.1">
    <property type="nucleotide sequence ID" value="NC_008709.1"/>
</dbReference>
<dbReference type="HOGENOM" id="CLU_065518_1_0_6"/>
<dbReference type="InterPro" id="IPR016896">
    <property type="entry name" value="DUF2860"/>
</dbReference>
<evidence type="ECO:0000313" key="2">
    <source>
        <dbReference type="EMBL" id="ABM05240.1"/>
    </source>
</evidence>
<evidence type="ECO:0000256" key="1">
    <source>
        <dbReference type="SAM" id="SignalP"/>
    </source>
</evidence>
<protein>
    <recommendedName>
        <fullName evidence="4">DUF2860 domain-containing protein</fullName>
    </recommendedName>
</protein>
<dbReference type="OrthoDB" id="6199337at2"/>
<dbReference type="KEGG" id="pin:Ping_3557"/>
<keyword evidence="1" id="KW-0732">Signal</keyword>
<keyword evidence="3" id="KW-1185">Reference proteome</keyword>
<sequence length="340" mass="37769">MRKLLPVVISSILLSNFLAAEVAANSAPAVQPLAEKAGWEFTLGINLGYSAGRSQLNTNNDNAVNENLNNNGQAISKPFIFPTARAQYTFTELKTQIFAGDSREKISTAKFQYELGITHLFNNSSEMTVAYFPQMLSFNDAWQDPYLTGSTRTTTDENAQGGRFALTRIAGSTITLKYAFAFTAIENEHSGQSLGLNAKQLTMLQRDSLYQRAEIETMYSIAPGIFFKPALQYTTRSADGEAHNFDQYGLQLSLLVFKGRHSLITTLNTGIKKFAVENPAFNEKQNTVNAGLFSVYSYDQALNWQPLSFNLLAGYTKEDSDINFYDSEGFFTSTGITYQF</sequence>
<name>A1T0H5_PSYIN</name>
<evidence type="ECO:0000313" key="3">
    <source>
        <dbReference type="Proteomes" id="UP000000639"/>
    </source>
</evidence>
<dbReference type="Proteomes" id="UP000000639">
    <property type="component" value="Chromosome"/>
</dbReference>
<dbReference type="EMBL" id="CP000510">
    <property type="protein sequence ID" value="ABM05240.1"/>
    <property type="molecule type" value="Genomic_DNA"/>
</dbReference>